<accession>A0ACA8ZD90</accession>
<organism evidence="1 2">
    <name type="scientific">Kyrpidia spormannii</name>
    <dbReference type="NCBI Taxonomy" id="2055160"/>
    <lineage>
        <taxon>Bacteria</taxon>
        <taxon>Bacillati</taxon>
        <taxon>Bacillota</taxon>
        <taxon>Bacilli</taxon>
        <taxon>Bacillales</taxon>
        <taxon>Alicyclobacillaceae</taxon>
        <taxon>Kyrpidia</taxon>
    </lineage>
</organism>
<dbReference type="EMBL" id="LR792684">
    <property type="protein sequence ID" value="CAB3395575.1"/>
    <property type="molecule type" value="Genomic_DNA"/>
</dbReference>
<keyword evidence="2" id="KW-1185">Reference proteome</keyword>
<name>A0ACA8ZD90_9BACL</name>
<proteinExistence type="predicted"/>
<gene>
    <name evidence="1" type="ORF">FAVT5_3455</name>
</gene>
<evidence type="ECO:0000313" key="1">
    <source>
        <dbReference type="EMBL" id="CAB3395575.1"/>
    </source>
</evidence>
<evidence type="ECO:0000313" key="2">
    <source>
        <dbReference type="Proteomes" id="UP000501793"/>
    </source>
</evidence>
<sequence>MEDFNDLESRLGERLDYLFEEMDVPDSPSESRAIAAAEKAREKLGLKKKEAVRDIVGLLESAGIKVYSIICASDGFFGLSVAGEDGGPAIVVNTWDRISVERRIFSAAHELGHLLLHL</sequence>
<protein>
    <submittedName>
        <fullName evidence="1">Helix-turn-helix domain protein</fullName>
    </submittedName>
</protein>
<dbReference type="Proteomes" id="UP000501793">
    <property type="component" value="Chromosome"/>
</dbReference>
<reference evidence="1" key="1">
    <citation type="submission" date="2020-04" db="EMBL/GenBank/DDBJ databases">
        <authorList>
            <person name="Hogendoorn C."/>
        </authorList>
    </citation>
    <scope>NUCLEOTIDE SEQUENCE</scope>
    <source>
        <strain evidence="1">FAVT5</strain>
    </source>
</reference>